<dbReference type="InterPro" id="IPR051175">
    <property type="entry name" value="CLK_kinases"/>
</dbReference>
<dbReference type="GO" id="GO:0005524">
    <property type="term" value="F:ATP binding"/>
    <property type="evidence" value="ECO:0007669"/>
    <property type="project" value="UniProtKB-UniRule"/>
</dbReference>
<feature type="binding site" evidence="6">
    <location>
        <position position="89"/>
    </location>
    <ligand>
        <name>ATP</name>
        <dbReference type="ChEBI" id="CHEBI:30616"/>
    </ligand>
</feature>
<organism evidence="8 9">
    <name type="scientific">Lasiosphaeria hispida</name>
    <dbReference type="NCBI Taxonomy" id="260671"/>
    <lineage>
        <taxon>Eukaryota</taxon>
        <taxon>Fungi</taxon>
        <taxon>Dikarya</taxon>
        <taxon>Ascomycota</taxon>
        <taxon>Pezizomycotina</taxon>
        <taxon>Sordariomycetes</taxon>
        <taxon>Sordariomycetidae</taxon>
        <taxon>Sordariales</taxon>
        <taxon>Lasiosphaeriaceae</taxon>
        <taxon>Lasiosphaeria</taxon>
    </lineage>
</organism>
<dbReference type="SUPFAM" id="SSF56112">
    <property type="entry name" value="Protein kinase-like (PK-like)"/>
    <property type="match status" value="1"/>
</dbReference>
<dbReference type="InterPro" id="IPR011009">
    <property type="entry name" value="Kinase-like_dom_sf"/>
</dbReference>
<dbReference type="GO" id="GO:0004674">
    <property type="term" value="F:protein serine/threonine kinase activity"/>
    <property type="evidence" value="ECO:0007669"/>
    <property type="project" value="UniProtKB-KW"/>
</dbReference>
<keyword evidence="9" id="KW-1185">Reference proteome</keyword>
<name>A0AAJ0H5H4_9PEZI</name>
<dbReference type="PANTHER" id="PTHR45646:SF11">
    <property type="entry name" value="SERINE_THREONINE-PROTEIN KINASE DOA"/>
    <property type="match status" value="1"/>
</dbReference>
<keyword evidence="5 6" id="KW-0067">ATP-binding</keyword>
<dbReference type="GO" id="GO:0043484">
    <property type="term" value="P:regulation of RNA splicing"/>
    <property type="evidence" value="ECO:0007669"/>
    <property type="project" value="TreeGrafter"/>
</dbReference>
<dbReference type="InterPro" id="IPR017441">
    <property type="entry name" value="Protein_kinase_ATP_BS"/>
</dbReference>
<keyword evidence="2" id="KW-0808">Transferase</keyword>
<reference evidence="8" key="2">
    <citation type="submission" date="2023-06" db="EMBL/GenBank/DDBJ databases">
        <authorList>
            <consortium name="Lawrence Berkeley National Laboratory"/>
            <person name="Haridas S."/>
            <person name="Hensen N."/>
            <person name="Bonometti L."/>
            <person name="Westerberg I."/>
            <person name="Brannstrom I.O."/>
            <person name="Guillou S."/>
            <person name="Cros-Aarteil S."/>
            <person name="Calhoun S."/>
            <person name="Kuo A."/>
            <person name="Mondo S."/>
            <person name="Pangilinan J."/>
            <person name="Riley R."/>
            <person name="Labutti K."/>
            <person name="Andreopoulos B."/>
            <person name="Lipzen A."/>
            <person name="Chen C."/>
            <person name="Yanf M."/>
            <person name="Daum C."/>
            <person name="Ng V."/>
            <person name="Clum A."/>
            <person name="Steindorff A."/>
            <person name="Ohm R."/>
            <person name="Martin F."/>
            <person name="Silar P."/>
            <person name="Natvig D."/>
            <person name="Lalanne C."/>
            <person name="Gautier V."/>
            <person name="Ament-Velasquez S.L."/>
            <person name="Kruys A."/>
            <person name="Hutchinson M.I."/>
            <person name="Powell A.J."/>
            <person name="Barry K."/>
            <person name="Miller A.N."/>
            <person name="Grigoriev I.V."/>
            <person name="Debuchy R."/>
            <person name="Gladieux P."/>
            <person name="Thoren M.H."/>
            <person name="Johannesson H."/>
        </authorList>
    </citation>
    <scope>NUCLEOTIDE SEQUENCE</scope>
    <source>
        <strain evidence="8">CBS 955.72</strain>
    </source>
</reference>
<dbReference type="AlphaFoldDB" id="A0AAJ0H5H4"/>
<dbReference type="Proteomes" id="UP001275084">
    <property type="component" value="Unassembled WGS sequence"/>
</dbReference>
<dbReference type="Gene3D" id="1.10.510.10">
    <property type="entry name" value="Transferase(Phosphotransferase) domain 1"/>
    <property type="match status" value="1"/>
</dbReference>
<keyword evidence="3 6" id="KW-0547">Nucleotide-binding</keyword>
<dbReference type="SMART" id="SM00220">
    <property type="entry name" value="S_TKc"/>
    <property type="match status" value="1"/>
</dbReference>
<evidence type="ECO:0000313" key="9">
    <source>
        <dbReference type="Proteomes" id="UP001275084"/>
    </source>
</evidence>
<accession>A0AAJ0H5H4</accession>
<sequence length="460" mass="51584">MTRTEPTLSELSPVESFREFRDNGLRLDGPSLGLENVHDYEPGGHHPVELGQVLNGRYKVINKLGNGGSSNVWLCYDMQQATGQYFAVKILMADNSIEDCPELRVYRLLDRGLAKSEAAANLCLPVARFDVKGPNGRHFAIVYPVLGPQVSSLRCMLGKDDPGRELRQVCFQAVQAMATLHSYGICHGDFRPANVLARVAGLTGLTEDQAVQAVGSPRTTKVVQYPQAHSWPSTAPRDLIRSIDWGSIDAGDAGIAFVSTEACVAHFGESYDVRDLPEDLTIPQEYRPPEYILDKRLGIESDIWALGCTLFEIRMGRPLFDIPHDDPDEHLARMVEILGKFPEPWWSATWEVRRRWFSDEMEGRSRSRPISLRLPMGGVSKPFSSLNDMPLARPPIPRSIQDALTYTPAHDTDPCQISGHRAISIEETALFADLLKKIFRYVPEQRIAPEDVLEHPWFRL</sequence>
<evidence type="ECO:0000256" key="1">
    <source>
        <dbReference type="ARBA" id="ARBA00022527"/>
    </source>
</evidence>
<dbReference type="PROSITE" id="PS50011">
    <property type="entry name" value="PROTEIN_KINASE_DOM"/>
    <property type="match status" value="1"/>
</dbReference>
<reference evidence="8" key="1">
    <citation type="journal article" date="2023" name="Mol. Phylogenet. Evol.">
        <title>Genome-scale phylogeny and comparative genomics of the fungal order Sordariales.</title>
        <authorList>
            <person name="Hensen N."/>
            <person name="Bonometti L."/>
            <person name="Westerberg I."/>
            <person name="Brannstrom I.O."/>
            <person name="Guillou S."/>
            <person name="Cros-Aarteil S."/>
            <person name="Calhoun S."/>
            <person name="Haridas S."/>
            <person name="Kuo A."/>
            <person name="Mondo S."/>
            <person name="Pangilinan J."/>
            <person name="Riley R."/>
            <person name="LaButti K."/>
            <person name="Andreopoulos B."/>
            <person name="Lipzen A."/>
            <person name="Chen C."/>
            <person name="Yan M."/>
            <person name="Daum C."/>
            <person name="Ng V."/>
            <person name="Clum A."/>
            <person name="Steindorff A."/>
            <person name="Ohm R.A."/>
            <person name="Martin F."/>
            <person name="Silar P."/>
            <person name="Natvig D.O."/>
            <person name="Lalanne C."/>
            <person name="Gautier V."/>
            <person name="Ament-Velasquez S.L."/>
            <person name="Kruys A."/>
            <person name="Hutchinson M.I."/>
            <person name="Powell A.J."/>
            <person name="Barry K."/>
            <person name="Miller A.N."/>
            <person name="Grigoriev I.V."/>
            <person name="Debuchy R."/>
            <person name="Gladieux P."/>
            <person name="Hiltunen Thoren M."/>
            <person name="Johannesson H."/>
        </authorList>
    </citation>
    <scope>NUCLEOTIDE SEQUENCE</scope>
    <source>
        <strain evidence="8">CBS 955.72</strain>
    </source>
</reference>
<evidence type="ECO:0000256" key="5">
    <source>
        <dbReference type="ARBA" id="ARBA00022840"/>
    </source>
</evidence>
<evidence type="ECO:0000256" key="2">
    <source>
        <dbReference type="ARBA" id="ARBA00022679"/>
    </source>
</evidence>
<dbReference type="Pfam" id="PF00069">
    <property type="entry name" value="Pkinase"/>
    <property type="match status" value="1"/>
</dbReference>
<evidence type="ECO:0000256" key="4">
    <source>
        <dbReference type="ARBA" id="ARBA00022777"/>
    </source>
</evidence>
<keyword evidence="4 8" id="KW-0418">Kinase</keyword>
<dbReference type="PANTHER" id="PTHR45646">
    <property type="entry name" value="SERINE/THREONINE-PROTEIN KINASE DOA-RELATED"/>
    <property type="match status" value="1"/>
</dbReference>
<proteinExistence type="predicted"/>
<comment type="caution">
    <text evidence="8">The sequence shown here is derived from an EMBL/GenBank/DDBJ whole genome shotgun (WGS) entry which is preliminary data.</text>
</comment>
<keyword evidence="1" id="KW-0723">Serine/threonine-protein kinase</keyword>
<dbReference type="EMBL" id="JAUIQD010000009">
    <property type="protein sequence ID" value="KAK3339986.1"/>
    <property type="molecule type" value="Genomic_DNA"/>
</dbReference>
<gene>
    <name evidence="8" type="ORF">B0T25DRAFT_366594</name>
</gene>
<evidence type="ECO:0000259" key="7">
    <source>
        <dbReference type="PROSITE" id="PS50011"/>
    </source>
</evidence>
<evidence type="ECO:0000256" key="3">
    <source>
        <dbReference type="ARBA" id="ARBA00022741"/>
    </source>
</evidence>
<evidence type="ECO:0000256" key="6">
    <source>
        <dbReference type="PROSITE-ProRule" id="PRU10141"/>
    </source>
</evidence>
<dbReference type="GO" id="GO:0005634">
    <property type="term" value="C:nucleus"/>
    <property type="evidence" value="ECO:0007669"/>
    <property type="project" value="TreeGrafter"/>
</dbReference>
<feature type="domain" description="Protein kinase" evidence="7">
    <location>
        <begin position="58"/>
        <end position="458"/>
    </location>
</feature>
<protein>
    <submittedName>
        <fullName evidence="8">Kinase-like domain-containing protein</fullName>
    </submittedName>
</protein>
<dbReference type="PROSITE" id="PS00107">
    <property type="entry name" value="PROTEIN_KINASE_ATP"/>
    <property type="match status" value="1"/>
</dbReference>
<evidence type="ECO:0000313" key="8">
    <source>
        <dbReference type="EMBL" id="KAK3339986.1"/>
    </source>
</evidence>
<dbReference type="Gene3D" id="3.30.200.20">
    <property type="entry name" value="Phosphorylase Kinase, domain 1"/>
    <property type="match status" value="1"/>
</dbReference>
<dbReference type="InterPro" id="IPR000719">
    <property type="entry name" value="Prot_kinase_dom"/>
</dbReference>